<proteinExistence type="predicted"/>
<dbReference type="EMBL" id="JASBWS010000012">
    <property type="protein sequence ID" value="KAJ9113487.1"/>
    <property type="molecule type" value="Genomic_DNA"/>
</dbReference>
<sequence>MSSIGPALPPHLQKTRQPSPPESGPERGTGVAGPSNAAEEDAADDFGPALPPHLAAKRKAAVAGPTLPPRDRSSSPKRNVGPTLPPHLAAQRGYDSDSDDDVGPSIHMASRGPSEGDGVREFLEREARIAKEREEAAKPKELKRDEWMLVPPENADFVKTIDPLKGRGFSRTTIEPKTAQDMTLWTETPAERQQRLQDELNGKKRKAENSGPRMTDEEIADLKRRRIRDAEISDSINQHNTALRGKTLVDEHAQKLSASKSKTTDEAPAFWDRDSMMGVSGKLMSERDRSKAITDARALNDRFGHSKRGAYS</sequence>
<dbReference type="Proteomes" id="UP001230649">
    <property type="component" value="Unassembled WGS sequence"/>
</dbReference>
<reference evidence="1" key="1">
    <citation type="submission" date="2023-04" db="EMBL/GenBank/DDBJ databases">
        <title>Draft Genome sequencing of Naganishia species isolated from polar environments using Oxford Nanopore Technology.</title>
        <authorList>
            <person name="Leo P."/>
            <person name="Venkateswaran K."/>
        </authorList>
    </citation>
    <scope>NUCLEOTIDE SEQUENCE</scope>
    <source>
        <strain evidence="1">MNA-CCFEE 5262</strain>
    </source>
</reference>
<evidence type="ECO:0000313" key="1">
    <source>
        <dbReference type="EMBL" id="KAJ9113487.1"/>
    </source>
</evidence>
<name>A0ACC2WR20_9TREE</name>
<organism evidence="1 2">
    <name type="scientific">Naganishia adeliensis</name>
    <dbReference type="NCBI Taxonomy" id="92952"/>
    <lineage>
        <taxon>Eukaryota</taxon>
        <taxon>Fungi</taxon>
        <taxon>Dikarya</taxon>
        <taxon>Basidiomycota</taxon>
        <taxon>Agaricomycotina</taxon>
        <taxon>Tremellomycetes</taxon>
        <taxon>Filobasidiales</taxon>
        <taxon>Filobasidiaceae</taxon>
        <taxon>Naganishia</taxon>
    </lineage>
</organism>
<gene>
    <name evidence="1" type="ORF">QFC20_001837</name>
</gene>
<comment type="caution">
    <text evidence="1">The sequence shown here is derived from an EMBL/GenBank/DDBJ whole genome shotgun (WGS) entry which is preliminary data.</text>
</comment>
<keyword evidence="2" id="KW-1185">Reference proteome</keyword>
<accession>A0ACC2WR20</accession>
<evidence type="ECO:0000313" key="2">
    <source>
        <dbReference type="Proteomes" id="UP001230649"/>
    </source>
</evidence>
<protein>
    <submittedName>
        <fullName evidence="1">Uncharacterized protein</fullName>
    </submittedName>
</protein>